<name>A0A917M4P4_9BACI</name>
<dbReference type="Proteomes" id="UP000622860">
    <property type="component" value="Unassembled WGS sequence"/>
</dbReference>
<reference evidence="1" key="2">
    <citation type="submission" date="2020-09" db="EMBL/GenBank/DDBJ databases">
        <authorList>
            <person name="Sun Q."/>
            <person name="Zhou Y."/>
        </authorList>
    </citation>
    <scope>NUCLEOTIDE SEQUENCE</scope>
    <source>
        <strain evidence="1">CGMCC 1.12754</strain>
    </source>
</reference>
<protein>
    <submittedName>
        <fullName evidence="1">Uncharacterized protein</fullName>
    </submittedName>
</protein>
<keyword evidence="2" id="KW-1185">Reference proteome</keyword>
<evidence type="ECO:0000313" key="2">
    <source>
        <dbReference type="Proteomes" id="UP000622860"/>
    </source>
</evidence>
<dbReference type="AlphaFoldDB" id="A0A917M4P4"/>
<evidence type="ECO:0000313" key="1">
    <source>
        <dbReference type="EMBL" id="GGG78602.1"/>
    </source>
</evidence>
<accession>A0A917M4P4</accession>
<sequence length="65" mass="7405">MCGKVVCFAFLYFCLFTLPFVYTSKVCLYVEGFNKEKKNERSTQSENSLGLGNIKILNGKSLLRI</sequence>
<comment type="caution">
    <text evidence="1">The sequence shown here is derived from an EMBL/GenBank/DDBJ whole genome shotgun (WGS) entry which is preliminary data.</text>
</comment>
<dbReference type="EMBL" id="BMFR01000010">
    <property type="protein sequence ID" value="GGG78602.1"/>
    <property type="molecule type" value="Genomic_DNA"/>
</dbReference>
<proteinExistence type="predicted"/>
<reference evidence="1" key="1">
    <citation type="journal article" date="2014" name="Int. J. Syst. Evol. Microbiol.">
        <title>Complete genome sequence of Corynebacterium casei LMG S-19264T (=DSM 44701T), isolated from a smear-ripened cheese.</title>
        <authorList>
            <consortium name="US DOE Joint Genome Institute (JGI-PGF)"/>
            <person name="Walter F."/>
            <person name="Albersmeier A."/>
            <person name="Kalinowski J."/>
            <person name="Ruckert C."/>
        </authorList>
    </citation>
    <scope>NUCLEOTIDE SEQUENCE</scope>
    <source>
        <strain evidence="1">CGMCC 1.12754</strain>
    </source>
</reference>
<gene>
    <name evidence="1" type="ORF">GCM10011398_24880</name>
</gene>
<organism evidence="1 2">
    <name type="scientific">Virgibacillus oceani</name>
    <dbReference type="NCBI Taxonomy" id="1479511"/>
    <lineage>
        <taxon>Bacteria</taxon>
        <taxon>Bacillati</taxon>
        <taxon>Bacillota</taxon>
        <taxon>Bacilli</taxon>
        <taxon>Bacillales</taxon>
        <taxon>Bacillaceae</taxon>
        <taxon>Virgibacillus</taxon>
    </lineage>
</organism>